<proteinExistence type="predicted"/>
<accession>A0A382ZD50</accession>
<evidence type="ECO:0000313" key="1">
    <source>
        <dbReference type="EMBL" id="SVD93434.1"/>
    </source>
</evidence>
<sequence length="31" mass="3604">MSEFQGIDLKKSEVNNLNLDYINNHILSLKL</sequence>
<dbReference type="EMBL" id="UINC01182944">
    <property type="protein sequence ID" value="SVD93434.1"/>
    <property type="molecule type" value="Genomic_DNA"/>
</dbReference>
<dbReference type="AlphaFoldDB" id="A0A382ZD50"/>
<organism evidence="1">
    <name type="scientific">marine metagenome</name>
    <dbReference type="NCBI Taxonomy" id="408172"/>
    <lineage>
        <taxon>unclassified sequences</taxon>
        <taxon>metagenomes</taxon>
        <taxon>ecological metagenomes</taxon>
    </lineage>
</organism>
<name>A0A382ZD50_9ZZZZ</name>
<gene>
    <name evidence="1" type="ORF">METZ01_LOCUS446288</name>
</gene>
<protein>
    <submittedName>
        <fullName evidence="1">Uncharacterized protein</fullName>
    </submittedName>
</protein>
<reference evidence="1" key="1">
    <citation type="submission" date="2018-05" db="EMBL/GenBank/DDBJ databases">
        <authorList>
            <person name="Lanie J.A."/>
            <person name="Ng W.-L."/>
            <person name="Kazmierczak K.M."/>
            <person name="Andrzejewski T.M."/>
            <person name="Davidsen T.M."/>
            <person name="Wayne K.J."/>
            <person name="Tettelin H."/>
            <person name="Glass J.I."/>
            <person name="Rusch D."/>
            <person name="Podicherti R."/>
            <person name="Tsui H.-C.T."/>
            <person name="Winkler M.E."/>
        </authorList>
    </citation>
    <scope>NUCLEOTIDE SEQUENCE</scope>
</reference>
<feature type="non-terminal residue" evidence="1">
    <location>
        <position position="31"/>
    </location>
</feature>